<evidence type="ECO:0000313" key="2">
    <source>
        <dbReference type="EMBL" id="KIJ33263.1"/>
    </source>
</evidence>
<feature type="region of interest" description="Disordered" evidence="1">
    <location>
        <begin position="63"/>
        <end position="85"/>
    </location>
</feature>
<organism evidence="2 3">
    <name type="scientific">Sphaerobolus stellatus (strain SS14)</name>
    <dbReference type="NCBI Taxonomy" id="990650"/>
    <lineage>
        <taxon>Eukaryota</taxon>
        <taxon>Fungi</taxon>
        <taxon>Dikarya</taxon>
        <taxon>Basidiomycota</taxon>
        <taxon>Agaricomycotina</taxon>
        <taxon>Agaricomycetes</taxon>
        <taxon>Phallomycetidae</taxon>
        <taxon>Geastrales</taxon>
        <taxon>Sphaerobolaceae</taxon>
        <taxon>Sphaerobolus</taxon>
    </lineage>
</organism>
<protein>
    <submittedName>
        <fullName evidence="2">Uncharacterized protein</fullName>
    </submittedName>
</protein>
<dbReference type="EMBL" id="KN837215">
    <property type="protein sequence ID" value="KIJ33263.1"/>
    <property type="molecule type" value="Genomic_DNA"/>
</dbReference>
<reference evidence="2 3" key="1">
    <citation type="submission" date="2014-06" db="EMBL/GenBank/DDBJ databases">
        <title>Evolutionary Origins and Diversification of the Mycorrhizal Mutualists.</title>
        <authorList>
            <consortium name="DOE Joint Genome Institute"/>
            <consortium name="Mycorrhizal Genomics Consortium"/>
            <person name="Kohler A."/>
            <person name="Kuo A."/>
            <person name="Nagy L.G."/>
            <person name="Floudas D."/>
            <person name="Copeland A."/>
            <person name="Barry K.W."/>
            <person name="Cichocki N."/>
            <person name="Veneault-Fourrey C."/>
            <person name="LaButti K."/>
            <person name="Lindquist E.A."/>
            <person name="Lipzen A."/>
            <person name="Lundell T."/>
            <person name="Morin E."/>
            <person name="Murat C."/>
            <person name="Riley R."/>
            <person name="Ohm R."/>
            <person name="Sun H."/>
            <person name="Tunlid A."/>
            <person name="Henrissat B."/>
            <person name="Grigoriev I.V."/>
            <person name="Hibbett D.S."/>
            <person name="Martin F."/>
        </authorList>
    </citation>
    <scope>NUCLEOTIDE SEQUENCE [LARGE SCALE GENOMIC DNA]</scope>
    <source>
        <strain evidence="2 3">SS14</strain>
    </source>
</reference>
<proteinExistence type="predicted"/>
<dbReference type="Proteomes" id="UP000054279">
    <property type="component" value="Unassembled WGS sequence"/>
</dbReference>
<gene>
    <name evidence="2" type="ORF">M422DRAFT_264812</name>
</gene>
<sequence length="85" mass="9518">MVTVDLLGDTRVANEHQAKYLCGIKTSQEGSWDLAIEDKEFADKEVEPAGPENMEEEVEEVCEEDKGGCKVQDDKTMKDPEVDEL</sequence>
<evidence type="ECO:0000256" key="1">
    <source>
        <dbReference type="SAM" id="MobiDB-lite"/>
    </source>
</evidence>
<name>A0A0C9TSK0_SPHS4</name>
<keyword evidence="3" id="KW-1185">Reference proteome</keyword>
<dbReference type="AlphaFoldDB" id="A0A0C9TSK0"/>
<feature type="compositionally biased region" description="Basic and acidic residues" evidence="1">
    <location>
        <begin position="64"/>
        <end position="85"/>
    </location>
</feature>
<accession>A0A0C9TSK0</accession>
<dbReference type="HOGENOM" id="CLU_2514085_0_0_1"/>
<evidence type="ECO:0000313" key="3">
    <source>
        <dbReference type="Proteomes" id="UP000054279"/>
    </source>
</evidence>